<keyword evidence="1" id="KW-0812">Transmembrane</keyword>
<evidence type="ECO:0000256" key="1">
    <source>
        <dbReference type="SAM" id="Phobius"/>
    </source>
</evidence>
<evidence type="ECO:0008006" key="4">
    <source>
        <dbReference type="Google" id="ProtNLM"/>
    </source>
</evidence>
<protein>
    <recommendedName>
        <fullName evidence="4">Positive regulator of sigma(E), RseC/MucC</fullName>
    </recommendedName>
</protein>
<feature type="transmembrane region" description="Helical" evidence="1">
    <location>
        <begin position="51"/>
        <end position="72"/>
    </location>
</feature>
<evidence type="ECO:0000313" key="3">
    <source>
        <dbReference type="Proteomes" id="UP001198402"/>
    </source>
</evidence>
<keyword evidence="1" id="KW-0472">Membrane</keyword>
<gene>
    <name evidence="2" type="ORF">LBV24_11085</name>
</gene>
<feature type="transmembrane region" description="Helical" evidence="1">
    <location>
        <begin position="27"/>
        <end position="45"/>
    </location>
</feature>
<name>A0ABS7Y4Z2_9FLAO</name>
<comment type="caution">
    <text evidence="2">The sequence shown here is derived from an EMBL/GenBank/DDBJ whole genome shotgun (WGS) entry which is preliminary data.</text>
</comment>
<keyword evidence="1" id="KW-1133">Transmembrane helix</keyword>
<reference evidence="3" key="1">
    <citation type="submission" date="2023-07" db="EMBL/GenBank/DDBJ databases">
        <authorList>
            <person name="Yue Y."/>
        </authorList>
    </citation>
    <scope>NUCLEOTIDE SEQUENCE [LARGE SCALE GENOMIC DNA]</scope>
    <source>
        <strain evidence="3">2Y89</strain>
    </source>
</reference>
<organism evidence="2 3">
    <name type="scientific">Winogradskyella vincentii</name>
    <dbReference type="NCBI Taxonomy" id="2877122"/>
    <lineage>
        <taxon>Bacteria</taxon>
        <taxon>Pseudomonadati</taxon>
        <taxon>Bacteroidota</taxon>
        <taxon>Flavobacteriia</taxon>
        <taxon>Flavobacteriales</taxon>
        <taxon>Flavobacteriaceae</taxon>
        <taxon>Winogradskyella</taxon>
    </lineage>
</organism>
<evidence type="ECO:0000313" key="2">
    <source>
        <dbReference type="EMBL" id="MCA0153763.1"/>
    </source>
</evidence>
<keyword evidence="3" id="KW-1185">Reference proteome</keyword>
<proteinExistence type="predicted"/>
<dbReference type="EMBL" id="JAIUJS010000005">
    <property type="protein sequence ID" value="MCA0153763.1"/>
    <property type="molecule type" value="Genomic_DNA"/>
</dbReference>
<sequence>MIGKENIASKIVESGGKLHVKSALNPILWLCAIITIPSLIVVPFIEETPTWLIILIVSPVITAILGFFFLLVKDRDKLQSEEYQLRKRSMELIQEKGENKPKIIDTETIEISENPETVEIPRNNQEEQ</sequence>
<dbReference type="Proteomes" id="UP001198402">
    <property type="component" value="Unassembled WGS sequence"/>
</dbReference>
<dbReference type="RefSeq" id="WP_224478722.1">
    <property type="nucleotide sequence ID" value="NZ_JAIUJS010000005.1"/>
</dbReference>
<accession>A0ABS7Y4Z2</accession>